<dbReference type="Gene3D" id="3.30.70.3290">
    <property type="match status" value="2"/>
</dbReference>
<dbReference type="CDD" id="cd05931">
    <property type="entry name" value="FAAL"/>
    <property type="match status" value="1"/>
</dbReference>
<keyword evidence="2" id="KW-0597">Phosphoprotein</keyword>
<dbReference type="InterPro" id="IPR016036">
    <property type="entry name" value="Malonyl_transacylase_ACP-bd"/>
</dbReference>
<dbReference type="InterPro" id="IPR014030">
    <property type="entry name" value="Ketoacyl_synth_N"/>
</dbReference>
<accession>A0ABT0H348</accession>
<dbReference type="Gene3D" id="3.40.50.720">
    <property type="entry name" value="NAD(P)-binding Rossmann-like Domain"/>
    <property type="match status" value="2"/>
</dbReference>
<keyword evidence="4" id="KW-0276">Fatty acid metabolism</keyword>
<dbReference type="Pfam" id="PF00550">
    <property type="entry name" value="PP-binding"/>
    <property type="match status" value="3"/>
</dbReference>
<keyword evidence="3" id="KW-0808">Transferase</keyword>
<keyword evidence="5" id="KW-0443">Lipid metabolism</keyword>
<proteinExistence type="predicted"/>
<dbReference type="InterPro" id="IPR018201">
    <property type="entry name" value="Ketoacyl_synth_AS"/>
</dbReference>
<dbReference type="Pfam" id="PF23024">
    <property type="entry name" value="AMP-dom_DIP2-like"/>
    <property type="match status" value="1"/>
</dbReference>
<evidence type="ECO:0000256" key="3">
    <source>
        <dbReference type="ARBA" id="ARBA00022679"/>
    </source>
</evidence>
<dbReference type="InterPro" id="IPR050091">
    <property type="entry name" value="PKS_NRPS_Biosynth_Enz"/>
</dbReference>
<dbReference type="Gene3D" id="3.40.47.10">
    <property type="match status" value="2"/>
</dbReference>
<evidence type="ECO:0000256" key="1">
    <source>
        <dbReference type="ARBA" id="ARBA00022450"/>
    </source>
</evidence>
<dbReference type="InterPro" id="IPR016039">
    <property type="entry name" value="Thiolase-like"/>
</dbReference>
<dbReference type="EMBL" id="JALNMJ010000039">
    <property type="protein sequence ID" value="MCK7616046.1"/>
    <property type="molecule type" value="Genomic_DNA"/>
</dbReference>
<dbReference type="Pfam" id="PF16197">
    <property type="entry name" value="KAsynt_C_assoc"/>
    <property type="match status" value="1"/>
</dbReference>
<feature type="domain" description="Ketosynthase family 3 (KS3)" evidence="8">
    <location>
        <begin position="2154"/>
        <end position="2578"/>
    </location>
</feature>
<dbReference type="Pfam" id="PF00698">
    <property type="entry name" value="Acyl_transf_1"/>
    <property type="match status" value="1"/>
</dbReference>
<dbReference type="Pfam" id="PF02801">
    <property type="entry name" value="Ketoacyl-synt_C"/>
    <property type="match status" value="2"/>
</dbReference>
<dbReference type="InterPro" id="IPR013968">
    <property type="entry name" value="PKS_KR"/>
</dbReference>
<feature type="region of interest" description="Disordered" evidence="6">
    <location>
        <begin position="3332"/>
        <end position="3352"/>
    </location>
</feature>
<comment type="caution">
    <text evidence="9">The sequence shown here is derived from an EMBL/GenBank/DDBJ whole genome shotgun (WGS) entry which is preliminary data.</text>
</comment>
<evidence type="ECO:0000256" key="6">
    <source>
        <dbReference type="SAM" id="MobiDB-lite"/>
    </source>
</evidence>
<dbReference type="Pfam" id="PF08659">
    <property type="entry name" value="KR"/>
    <property type="match status" value="2"/>
</dbReference>
<feature type="domain" description="Ketosynthase family 3 (KS3)" evidence="8">
    <location>
        <begin position="686"/>
        <end position="1099"/>
    </location>
</feature>
<feature type="domain" description="Carrier" evidence="7">
    <location>
        <begin position="584"/>
        <end position="662"/>
    </location>
</feature>
<gene>
    <name evidence="9" type="ORF">M0H32_28140</name>
</gene>
<dbReference type="CDD" id="cd08955">
    <property type="entry name" value="KR_2_FAS_SDR_x"/>
    <property type="match status" value="2"/>
</dbReference>
<dbReference type="SMART" id="SM00825">
    <property type="entry name" value="PKS_KS"/>
    <property type="match status" value="2"/>
</dbReference>
<dbReference type="InterPro" id="IPR016035">
    <property type="entry name" value="Acyl_Trfase/lysoPLipase"/>
</dbReference>
<dbReference type="InterPro" id="IPR020841">
    <property type="entry name" value="PKS_Beta-ketoAc_synthase_dom"/>
</dbReference>
<dbReference type="SMART" id="SM00823">
    <property type="entry name" value="PKS_PP"/>
    <property type="match status" value="3"/>
</dbReference>
<feature type="domain" description="Carrier" evidence="7">
    <location>
        <begin position="3256"/>
        <end position="3330"/>
    </location>
</feature>
<dbReference type="Pfam" id="PF22621">
    <property type="entry name" value="CurL-like_PKS_C"/>
    <property type="match status" value="1"/>
</dbReference>
<dbReference type="InterPro" id="IPR040097">
    <property type="entry name" value="FAAL/FAAC"/>
</dbReference>
<reference evidence="9" key="1">
    <citation type="submission" date="2022-04" db="EMBL/GenBank/DDBJ databases">
        <title>Roseibium sp. CAU 1639 isolated from mud.</title>
        <authorList>
            <person name="Kim W."/>
        </authorList>
    </citation>
    <scope>NUCLEOTIDE SEQUENCE</scope>
    <source>
        <strain evidence="9">CAU 1639</strain>
    </source>
</reference>
<evidence type="ECO:0000256" key="2">
    <source>
        <dbReference type="ARBA" id="ARBA00022553"/>
    </source>
</evidence>
<dbReference type="InterPro" id="IPR057326">
    <property type="entry name" value="KR_dom"/>
</dbReference>
<dbReference type="InterPro" id="IPR036736">
    <property type="entry name" value="ACP-like_sf"/>
</dbReference>
<organism evidence="9 10">
    <name type="scientific">Roseibium sediminicola</name>
    <dbReference type="NCBI Taxonomy" id="2933272"/>
    <lineage>
        <taxon>Bacteria</taxon>
        <taxon>Pseudomonadati</taxon>
        <taxon>Pseudomonadota</taxon>
        <taxon>Alphaproteobacteria</taxon>
        <taxon>Hyphomicrobiales</taxon>
        <taxon>Stappiaceae</taxon>
        <taxon>Roseibium</taxon>
    </lineage>
</organism>
<dbReference type="PROSITE" id="PS52004">
    <property type="entry name" value="KS3_2"/>
    <property type="match status" value="2"/>
</dbReference>
<dbReference type="Gene3D" id="3.40.50.12780">
    <property type="entry name" value="N-terminal domain of ligase-like"/>
    <property type="match status" value="1"/>
</dbReference>
<dbReference type="SUPFAM" id="SSF55048">
    <property type="entry name" value="Probable ACP-binding domain of malonyl-CoA ACP transacylase"/>
    <property type="match status" value="1"/>
</dbReference>
<dbReference type="InterPro" id="IPR036291">
    <property type="entry name" value="NAD(P)-bd_dom_sf"/>
</dbReference>
<dbReference type="PANTHER" id="PTHR43775">
    <property type="entry name" value="FATTY ACID SYNTHASE"/>
    <property type="match status" value="1"/>
</dbReference>
<name>A0ABT0H348_9HYPH</name>
<dbReference type="InterPro" id="IPR032821">
    <property type="entry name" value="PKS_assoc"/>
</dbReference>
<dbReference type="SUPFAM" id="SSF56801">
    <property type="entry name" value="Acetyl-CoA synthetase-like"/>
    <property type="match status" value="1"/>
</dbReference>
<dbReference type="RefSeq" id="WP_248159999.1">
    <property type="nucleotide sequence ID" value="NZ_JALNMJ010000039.1"/>
</dbReference>
<dbReference type="InterPro" id="IPR025110">
    <property type="entry name" value="AMP-bd_C"/>
</dbReference>
<evidence type="ECO:0000313" key="9">
    <source>
        <dbReference type="EMBL" id="MCK7616046.1"/>
    </source>
</evidence>
<dbReference type="Pfam" id="PF00501">
    <property type="entry name" value="AMP-binding"/>
    <property type="match status" value="1"/>
</dbReference>
<dbReference type="SUPFAM" id="SSF52151">
    <property type="entry name" value="FabD/lysophospholipase-like"/>
    <property type="match status" value="1"/>
</dbReference>
<dbReference type="InterPro" id="IPR020806">
    <property type="entry name" value="PKS_PP-bd"/>
</dbReference>
<dbReference type="Pfam" id="PF00109">
    <property type="entry name" value="ketoacyl-synt"/>
    <property type="match status" value="2"/>
</dbReference>
<dbReference type="InterPro" id="IPR000873">
    <property type="entry name" value="AMP-dep_synth/lig_dom"/>
</dbReference>
<dbReference type="InterPro" id="IPR042099">
    <property type="entry name" value="ANL_N_sf"/>
</dbReference>
<dbReference type="Gene3D" id="3.40.366.10">
    <property type="entry name" value="Malonyl-Coenzyme A Acyl Carrier Protein, domain 2"/>
    <property type="match status" value="1"/>
</dbReference>
<sequence length="3352" mass="360200">MALGRLNDLLDRVPDSCVRGYHFLEDGRDVSARLEYRSLARHARAVGRRIADAVRPNSRALLLYPPGPGFLPAFFGCLYAGVIAVPAPTPGGVGLKHALPRLRAIITDAEPEIVLTTAAMLPDLKDLLGKSLPQITWLSTDGIQQSEGNGWTATPTTPADIAYLQYTSGSTTTPRGVAISHVNVLRNLSLLKAAFSCNDDSVYVTWMPHFHDYGLVEGLLQPLFSMVDCYVLSPVTLLKRPLRWLETLSRTGATHTHAPNFAYELCLQRIGPDARQGLDLSRWRCAGNGAEPVRFDTLRRFHDAFGPNGFRWEAFYPAYGLAESTLFVTARAASREPVSLQINAAALGHDRAVPLARNDKTAGYEVVSCGVPQPGTDLRIVDPTSGRECTRGHVGEIWVSDGSVALGYWRHEEETRATFQARIDGQPEAGPYLRTGDLGFLHHGELYVTGRLKDVIIVAGVNHYPQDIEWTALSACPELRRDHCAAVSIEKSGEETLVVLAEYERPEIDWKPVFQRLQEAVAAQHGLAVQQIAVLKRGSLQKTSSGKIQRRANRQAFLDGDLDVVQSWTAEAPFQGDQNAPAPPELGDLQEWLCRELAALLEVPLERIDIHAPFAELGLESRAAISLITWLQNRFGFGSLAPTLLWQFPTIAALSDHLAGSRNVKAARVEPRMDERKSDRPADGREEPIAVIGAACRFPGARNIAEFWSLLRNAECTIRPDDRLPGVEAGFLDGIDEFDPEFFDLGDAETRAMDPQQRLLLEIAWTALEDAGFAPHHYRGTRCGVFVGIAAGDFGYGQFSRGDAEQLINAYSGTGIAFSVAANRLSYMLDLRGPSLAIDTACSSSLVAVHQACRSLRTHECDSALAGGVSLILSPHVHLALERAGVLSPRQRCRTFDAGADGYVRGEGCGIVVLKRLSDARRDGDRVLAVIRGSAVNQDGRSNGLTAPNALAQQAVIREALADADLPPARIGYVETHGTGTRLGDPIEVEALQAVLKEGRTSDDTCALGAVKTNIGHLEAASGIAGFIKTVLCLRHREFPPSLHLQSVNPLIRLETTGFTIPNNRQPWPAHPDSGEANRCAGISSFGFGGTNAHVVLEEASREPASDPEVSPRSHHLLPLSANTPEALQALAGRYAKLCETRPDTRLADLCFSAGSRRAHHRHRAAAVATSLKQVAGLLRADGAADSGSLIRGEAPARAPGVVFLFSGQGSQHIGMARTLYETEPVFRAQLDVCERTLEPILKRSILSVMFGDDPNLLAQTAFTQPALFTLEYALAKLWRDWGIEPAAMIGHSVGEYPAACIAGAFELETGLRLMAERGRLIQELPPTGAMLAVHAEEADVSDMVAALQGKVAIAAVNAPRSIVLSGLRETLEDVRNTLDAQGKKSQFLPVSAAFHSPLLEPIVDRFHELAASFDYNTPNIPIISNLDGQVLTGAPDAAYWTRHLREPVRFADGLRTAAEHHRLFVEIGPQPLLSSLGAHTVRDTDAQWLPSLRPGREDWRVLLDSLARLYVAGVDPDWANVYRDGSAERVFDLPDYPFQRRLVTLPPRPEDNDAAAPVTAAVARLRAQEAPLEPGSSAHVSPVPVEEWGFVPQWVASPPQDDPETSDWLILADRAGTARAFDARLRAEGAKCTLLEGELQPDLLTGDGTLTVVCCCFLDWSETASLKPETLSHEINLFGQRLLELVRSLARESERPLRLWLVTRGAGSGGDGGEILQSLLWGFGRSLRQEHADWSVRLVDVAGRPEEAAAQLVTEARTGSGGDDIALRDGERLTLTLEPHTLPAVADDLELGDTWLITGGLGRIGLTCASWLASRGVRHLHLIGRRPPGHAAEKVIASLTAKGVTTHIHTLDVADRDALETVLENVFSERPGLDGVIHAAGVLDDGILLQQTPERMAAVLSPKVSGAWNLHTLTTARPLKYFVLMSSAAGLLGNAGQSAYAAGSSFLDALARHRRACGLVGQSLSWSAWADAADDLKVAERLDRQGLAPIEPGQGLIALERALSDGAAQIAILPRKQGATLTHVLFGGPQKAIPRNTPSSAMIATLQKMPVSERGDHLVERILDMAAAIRGADRAGFTATDGFTEQGLDSMNAVELRNRLQEELGRQLPSTLAFDYPTAERLAHQLLSLLDLGEEVASPASVVPPSVRDSDASDAIAVIGMGCRLPGGIADPRAYWAFLRAGGDAIGQVPASRWDADQVCALGEPGEIQARLGGFVEDAEYFDPVFFGISPREAEHLDPQQRLILEVAWESLENAGIPPSLLEGSETGVFIGISLNDYLQRLNRDPGQIDPYVGTGNALSMAANRLSYCLGLEGPSVAVDTACSSSLVAIHQACRSLRDGECDLAFGGGVNLLLDPTVSINHSRARMLSPDGRCKAFSAEANGIGRSEGCAVVVLKRLDDARRDGDRVLALIRGSAVNQDGRTSGLTVPNGPAQQRVIRKALHRAGLDASDIDYVEAHGTGTPLGDPIELGALDTVFQPASGTTRRPLVVGSVKTNLGHLEAAAGVAGLQKVVLALQGGTIPKHLHARNASREINWDASIVHLPKEEEPWRSSGPPRRAGVSSFGFGGTNAHVVIEEAPMLPRRSVPAFQSYVLPLSAKTARSLRSLAERMLVYLGETEDPAADICFTAACGRDHFTHRLAVLGTDVAALRQGLKDWIDKKPNASVWLSSAEVTKIPEKPRVFSAEHADENDWRSATAAYAGGGSVDWRTWYGDLPLQRVVLPGHPFERQRYWIDPPSAPVATPDALQLDWVAMPSQPATDADMSGRWLILADRGGFSAILAARLETLGANCTFVHAAPFDGPGPVLDPQDKQGLRDLVERQGPLRGVVHGWALDHNDPPGSLDAGQAMTIQDKTVASLLSLVQCFHDRDPSPKVWALTRGAVAATPDDRLEGVMQTPVWGFGRSVALEFPHMWGGLIDLSVNGDPADAVEPVANAIAGANAASEVAVRAGQLLVPELVPWKPAPRQACAIRPDASYLVTGGFGSLGRAFGNWLADQGARSLWLIGRTGAGTDVAQRHLEALRARGVTVQYSALDVTDAAALAERIAAWRLQGEPLRGVIHAAGSTGLADTNAVTWPECVKLLAAKIQGGWALHKATLTLPPAEPLDFFLGCSSIASLWGGQRQVAYAAANAFLDGLAAFRRGQGLAGTSVNFGPVADSGMISGDISAELQRLGLPPMAPAQVTASLATMLDDASPQLTRVAADWPRFVSLYRSRRQTTLFERLAPDTTKSQSLEPVPTGSPARNAEGEGSISRHELLGWLGTCLSNALRMAPDQLKTDVSLTRLGLDSLLAVEVRNSIETEFGIALAPHVLLGEVTLDGLTERLAVALSSPTPAAKAPDTGETEWVEGEL</sequence>
<dbReference type="InterPro" id="IPR014031">
    <property type="entry name" value="Ketoacyl_synth_C"/>
</dbReference>
<keyword evidence="10" id="KW-1185">Reference proteome</keyword>
<dbReference type="Gene3D" id="3.30.300.30">
    <property type="match status" value="1"/>
</dbReference>
<dbReference type="PROSITE" id="PS50075">
    <property type="entry name" value="CARRIER"/>
    <property type="match status" value="3"/>
</dbReference>
<dbReference type="PANTHER" id="PTHR43775:SF37">
    <property type="entry name" value="SI:DKEY-61P9.11"/>
    <property type="match status" value="1"/>
</dbReference>
<evidence type="ECO:0000313" key="10">
    <source>
        <dbReference type="Proteomes" id="UP001431221"/>
    </source>
</evidence>
<dbReference type="PROSITE" id="PS00012">
    <property type="entry name" value="PHOSPHOPANTETHEINE"/>
    <property type="match status" value="1"/>
</dbReference>
<dbReference type="InterPro" id="IPR045851">
    <property type="entry name" value="AMP-bd_C_sf"/>
</dbReference>
<feature type="compositionally biased region" description="Acidic residues" evidence="6">
    <location>
        <begin position="3343"/>
        <end position="3352"/>
    </location>
</feature>
<dbReference type="InterPro" id="IPR001227">
    <property type="entry name" value="Ac_transferase_dom_sf"/>
</dbReference>
<feature type="region of interest" description="Disordered" evidence="6">
    <location>
        <begin position="3226"/>
        <end position="3251"/>
    </location>
</feature>
<dbReference type="InterPro" id="IPR006162">
    <property type="entry name" value="Ppantetheine_attach_site"/>
</dbReference>
<dbReference type="InterPro" id="IPR014043">
    <property type="entry name" value="Acyl_transferase_dom"/>
</dbReference>
<dbReference type="SMART" id="SM00827">
    <property type="entry name" value="PKS_AT"/>
    <property type="match status" value="1"/>
</dbReference>
<feature type="domain" description="Carrier" evidence="7">
    <location>
        <begin position="2050"/>
        <end position="2131"/>
    </location>
</feature>
<dbReference type="InterPro" id="IPR009081">
    <property type="entry name" value="PP-bd_ACP"/>
</dbReference>
<evidence type="ECO:0000256" key="4">
    <source>
        <dbReference type="ARBA" id="ARBA00022832"/>
    </source>
</evidence>
<protein>
    <submittedName>
        <fullName evidence="9">SDR family NAD(P)-dependent oxidoreductase</fullName>
    </submittedName>
</protein>
<dbReference type="PROSITE" id="PS00606">
    <property type="entry name" value="KS3_1"/>
    <property type="match status" value="2"/>
</dbReference>
<dbReference type="SUPFAM" id="SSF51735">
    <property type="entry name" value="NAD(P)-binding Rossmann-fold domains"/>
    <property type="match status" value="4"/>
</dbReference>
<keyword evidence="1" id="KW-0596">Phosphopantetheine</keyword>
<dbReference type="SMART" id="SM00822">
    <property type="entry name" value="PKS_KR"/>
    <property type="match status" value="2"/>
</dbReference>
<evidence type="ECO:0000259" key="7">
    <source>
        <dbReference type="PROSITE" id="PS50075"/>
    </source>
</evidence>
<dbReference type="Gene3D" id="1.10.1200.10">
    <property type="entry name" value="ACP-like"/>
    <property type="match status" value="3"/>
</dbReference>
<dbReference type="SUPFAM" id="SSF53901">
    <property type="entry name" value="Thiolase-like"/>
    <property type="match status" value="2"/>
</dbReference>
<dbReference type="Proteomes" id="UP001431221">
    <property type="component" value="Unassembled WGS sequence"/>
</dbReference>
<evidence type="ECO:0000256" key="5">
    <source>
        <dbReference type="ARBA" id="ARBA00023098"/>
    </source>
</evidence>
<dbReference type="CDD" id="cd00833">
    <property type="entry name" value="PKS"/>
    <property type="match status" value="2"/>
</dbReference>
<dbReference type="SMART" id="SM01294">
    <property type="entry name" value="PKS_PP_betabranch"/>
    <property type="match status" value="1"/>
</dbReference>
<evidence type="ECO:0000259" key="8">
    <source>
        <dbReference type="PROSITE" id="PS52004"/>
    </source>
</evidence>
<dbReference type="SUPFAM" id="SSF47336">
    <property type="entry name" value="ACP-like"/>
    <property type="match status" value="3"/>
</dbReference>